<evidence type="ECO:0000313" key="2">
    <source>
        <dbReference type="Proteomes" id="UP000370142"/>
    </source>
</evidence>
<protein>
    <submittedName>
        <fullName evidence="1">Uncharacterized protein</fullName>
    </submittedName>
</protein>
<organism evidence="1 2">
    <name type="scientific">Mycobacterium phage Quesadilla</name>
    <dbReference type="NCBI Taxonomy" id="2664226"/>
    <lineage>
        <taxon>Viruses</taxon>
        <taxon>Duplodnaviria</taxon>
        <taxon>Heunggongvirae</taxon>
        <taxon>Uroviricota</taxon>
        <taxon>Caudoviricetes</taxon>
        <taxon>Bclasvirinae</taxon>
        <taxon>Quesadillavirus</taxon>
        <taxon>Quesadillavirus quesadilla</taxon>
    </lineage>
</organism>
<name>A0A5Q2W9W4_9CAUD</name>
<dbReference type="EMBL" id="MN617843">
    <property type="protein sequence ID" value="QGH75296.1"/>
    <property type="molecule type" value="Genomic_DNA"/>
</dbReference>
<dbReference type="Pfam" id="PF19474">
    <property type="entry name" value="DUF6011"/>
    <property type="match status" value="1"/>
</dbReference>
<sequence>MGSPFATSTGTIARIASEASASYARSLMMEKALASGTSEIEAGMRIDGWLIGRSQREVSATIDRLKSEGFTGRAKTAAPSQDGIPSAEVVPAGRYAIETEDGATNGLAFYKVDRPEEGKWAGRVFVKLMVSDEEQRMSWAATKSILAKIAEVGAAEASARYGHEIGECGVCGRTLTNDESRERGIGPICAAKNSW</sequence>
<reference evidence="1 2" key="1">
    <citation type="submission" date="2019-10" db="EMBL/GenBank/DDBJ databases">
        <authorList>
            <person name="Jorgensen H.J."/>
            <person name="Tolsma S."/>
            <person name="Caruso S.M."/>
            <person name="Garlena R.A."/>
            <person name="Russell D.A."/>
            <person name="Pope W.H."/>
            <person name="Jacobs-Se D."/>
            <person name="Hatfull G.F."/>
        </authorList>
    </citation>
    <scope>NUCLEOTIDE SEQUENCE [LARGE SCALE GENOMIC DNA]</scope>
</reference>
<proteinExistence type="predicted"/>
<gene>
    <name evidence="1" type="primary">48</name>
    <name evidence="1" type="ORF">SEA_QUESADILLA_48</name>
</gene>
<dbReference type="InterPro" id="IPR046053">
    <property type="entry name" value="DUF6011"/>
</dbReference>
<accession>A0A5Q2W9W4</accession>
<dbReference type="RefSeq" id="YP_009949804.1">
    <property type="nucleotide sequence ID" value="NC_051584.1"/>
</dbReference>
<dbReference type="Proteomes" id="UP000370142">
    <property type="component" value="Segment"/>
</dbReference>
<dbReference type="KEGG" id="vg:60321212"/>
<keyword evidence="2" id="KW-1185">Reference proteome</keyword>
<dbReference type="GeneID" id="60321212"/>
<evidence type="ECO:0000313" key="1">
    <source>
        <dbReference type="EMBL" id="QGH75296.1"/>
    </source>
</evidence>